<organism evidence="3 4">
    <name type="scientific">Lactococcus fujiensis JCM 16395</name>
    <dbReference type="NCBI Taxonomy" id="1291764"/>
    <lineage>
        <taxon>Bacteria</taxon>
        <taxon>Bacillati</taxon>
        <taxon>Bacillota</taxon>
        <taxon>Bacilli</taxon>
        <taxon>Lactobacillales</taxon>
        <taxon>Streptococcaceae</taxon>
        <taxon>Lactococcus</taxon>
    </lineage>
</organism>
<keyword evidence="4" id="KW-1185">Reference proteome</keyword>
<name>A0A2A5RIP5_9LACT</name>
<accession>A0A2A5RIP5</accession>
<evidence type="ECO:0000256" key="1">
    <source>
        <dbReference type="ARBA" id="ARBA00009129"/>
    </source>
</evidence>
<dbReference type="InterPro" id="IPR008462">
    <property type="entry name" value="CsbD"/>
</dbReference>
<dbReference type="OrthoDB" id="1632173at2"/>
<dbReference type="AlphaFoldDB" id="A0A2A5RIP5"/>
<dbReference type="EMBL" id="JXJU01000016">
    <property type="protein sequence ID" value="PCR98960.1"/>
    <property type="molecule type" value="Genomic_DNA"/>
</dbReference>
<evidence type="ECO:0000313" key="3">
    <source>
        <dbReference type="EMBL" id="PCR98960.1"/>
    </source>
</evidence>
<protein>
    <recommendedName>
        <fullName evidence="2">CsbD-like domain-containing protein</fullName>
    </recommendedName>
</protein>
<reference evidence="3 4" key="1">
    <citation type="submission" date="2014-12" db="EMBL/GenBank/DDBJ databases">
        <title>Draft genome sequences of 10 type strains of Lactococcus.</title>
        <authorList>
            <person name="Sun Z."/>
            <person name="Zhong Z."/>
            <person name="Liu W."/>
            <person name="Zhang W."/>
            <person name="Zhang H."/>
        </authorList>
    </citation>
    <scope>NUCLEOTIDE SEQUENCE [LARGE SCALE GENOMIC DNA]</scope>
    <source>
        <strain evidence="3 4">JCM 16395</strain>
    </source>
</reference>
<feature type="domain" description="CsbD-like" evidence="2">
    <location>
        <begin position="5"/>
        <end position="56"/>
    </location>
</feature>
<proteinExistence type="inferred from homology"/>
<evidence type="ECO:0000313" key="4">
    <source>
        <dbReference type="Proteomes" id="UP000218181"/>
    </source>
</evidence>
<comment type="caution">
    <text evidence="3">The sequence shown here is derived from an EMBL/GenBank/DDBJ whole genome shotgun (WGS) entry which is preliminary data.</text>
</comment>
<evidence type="ECO:0000259" key="2">
    <source>
        <dbReference type="Pfam" id="PF05532"/>
    </source>
</evidence>
<gene>
    <name evidence="3" type="ORF">RT41_GL000591</name>
</gene>
<dbReference type="STRING" id="1291764.GCA_001311235_02923"/>
<dbReference type="RefSeq" id="WP_054639912.1">
    <property type="nucleotide sequence ID" value="NZ_BBAL01000016.1"/>
</dbReference>
<dbReference type="InterPro" id="IPR050423">
    <property type="entry name" value="UPF0337_stress_rsp"/>
</dbReference>
<dbReference type="Proteomes" id="UP000218181">
    <property type="component" value="Unassembled WGS sequence"/>
</dbReference>
<dbReference type="Gene3D" id="1.10.1470.10">
    <property type="entry name" value="YjbJ"/>
    <property type="match status" value="1"/>
</dbReference>
<comment type="similarity">
    <text evidence="1">Belongs to the UPF0337 (CsbD) family.</text>
</comment>
<dbReference type="PANTHER" id="PTHR34977:SF1">
    <property type="entry name" value="UPF0337 PROTEIN YJBJ"/>
    <property type="match status" value="1"/>
</dbReference>
<sequence>MTDENKIDAKVDQFKGSTKEVFGKVTGDKKTETEGKVDKTFGKVKEAAENVKEEIEGAISGLKNRKHKDE</sequence>
<dbReference type="InterPro" id="IPR036629">
    <property type="entry name" value="YjbJ_sf"/>
</dbReference>
<dbReference type="PANTHER" id="PTHR34977">
    <property type="entry name" value="UPF0337 PROTEIN YJBJ"/>
    <property type="match status" value="1"/>
</dbReference>
<dbReference type="Pfam" id="PF05532">
    <property type="entry name" value="CsbD"/>
    <property type="match status" value="1"/>
</dbReference>
<dbReference type="SUPFAM" id="SSF69047">
    <property type="entry name" value="Hypothetical protein YjbJ"/>
    <property type="match status" value="1"/>
</dbReference>